<accession>A0A1F6MCR5</accession>
<keyword evidence="4 6" id="KW-1133">Transmembrane helix</keyword>
<keyword evidence="2" id="KW-1003">Cell membrane</keyword>
<feature type="transmembrane region" description="Helical" evidence="6">
    <location>
        <begin position="30"/>
        <end position="51"/>
    </location>
</feature>
<feature type="domain" description="MASE1" evidence="7">
    <location>
        <begin position="34"/>
        <end position="315"/>
    </location>
</feature>
<keyword evidence="3 6" id="KW-0812">Transmembrane</keyword>
<dbReference type="AlphaFoldDB" id="A0A1F6MCR5"/>
<comment type="subcellular location">
    <subcellularLocation>
        <location evidence="1">Cell membrane</location>
        <topology evidence="1">Multi-pass membrane protein</topology>
    </subcellularLocation>
</comment>
<evidence type="ECO:0000256" key="2">
    <source>
        <dbReference type="ARBA" id="ARBA00022475"/>
    </source>
</evidence>
<evidence type="ECO:0000313" key="9">
    <source>
        <dbReference type="Proteomes" id="UP000177953"/>
    </source>
</evidence>
<dbReference type="InterPro" id="IPR003661">
    <property type="entry name" value="HisK_dim/P_dom"/>
</dbReference>
<dbReference type="InterPro" id="IPR036097">
    <property type="entry name" value="HisK_dim/P_sf"/>
</dbReference>
<feature type="transmembrane region" description="Helical" evidence="6">
    <location>
        <begin position="129"/>
        <end position="152"/>
    </location>
</feature>
<evidence type="ECO:0000313" key="8">
    <source>
        <dbReference type="EMBL" id="OGH69414.1"/>
    </source>
</evidence>
<dbReference type="EMBL" id="MFPU01000045">
    <property type="protein sequence ID" value="OGH69414.1"/>
    <property type="molecule type" value="Genomic_DNA"/>
</dbReference>
<evidence type="ECO:0000256" key="1">
    <source>
        <dbReference type="ARBA" id="ARBA00004651"/>
    </source>
</evidence>
<dbReference type="InterPro" id="IPR007895">
    <property type="entry name" value="MASE1"/>
</dbReference>
<name>A0A1F6MCR5_9BACT</name>
<sequence>MRKIIKDKLLLLLLLLNRKSRRFAKAEYLLGIFLLAGAYFVTGRFGLSLAFEPEQVTLIWPPAGIAVAALILFGRKMWPAIFIGAFAVNITQNEPFFVAFMIACGNTMAGLSAEYLIRRVVSDFHPTLYRMKGFVAFVLCGALAASVVSATIGSASLAAGGLIEWSEYVHTWVTWWIGDSVGILIVGSLLLTLSKPKEAFSFAREIPRLAEFLLSTALLVGLMSYAFVGPVTGAKGFVTFLIFPFLIYAASRFNSAVTSLWLFLITSIALLGTFEIFRVEGVPDNLESRILILQYFMGIVAVTSMALAAAISEKRSAQKKTDEVNENLAKEVKARDRFLAVLSHELRNPL</sequence>
<dbReference type="PANTHER" id="PTHR45530:SF3">
    <property type="entry name" value="TWO-COMPONENT SYSTEM NARL FAMILY SENSOR HISTIDINE KINASE BARA"/>
    <property type="match status" value="1"/>
</dbReference>
<feature type="transmembrane region" description="Helical" evidence="6">
    <location>
        <begin position="260"/>
        <end position="279"/>
    </location>
</feature>
<dbReference type="Proteomes" id="UP000177953">
    <property type="component" value="Unassembled WGS sequence"/>
</dbReference>
<feature type="transmembrane region" description="Helical" evidence="6">
    <location>
        <begin position="234"/>
        <end position="253"/>
    </location>
</feature>
<dbReference type="PANTHER" id="PTHR45530">
    <property type="entry name" value="SENSORY TRANSDUCTION HISTIDINE KINASE"/>
    <property type="match status" value="1"/>
</dbReference>
<dbReference type="Gene3D" id="1.10.287.130">
    <property type="match status" value="1"/>
</dbReference>
<dbReference type="CDD" id="cd00082">
    <property type="entry name" value="HisKA"/>
    <property type="match status" value="1"/>
</dbReference>
<dbReference type="SUPFAM" id="SSF47384">
    <property type="entry name" value="Homodimeric domain of signal transducing histidine kinase"/>
    <property type="match status" value="1"/>
</dbReference>
<feature type="transmembrane region" description="Helical" evidence="6">
    <location>
        <begin position="96"/>
        <end position="117"/>
    </location>
</feature>
<feature type="non-terminal residue" evidence="8">
    <location>
        <position position="350"/>
    </location>
</feature>
<comment type="caution">
    <text evidence="8">The sequence shown here is derived from an EMBL/GenBank/DDBJ whole genome shotgun (WGS) entry which is preliminary data.</text>
</comment>
<evidence type="ECO:0000256" key="6">
    <source>
        <dbReference type="SAM" id="Phobius"/>
    </source>
</evidence>
<evidence type="ECO:0000256" key="5">
    <source>
        <dbReference type="ARBA" id="ARBA00023136"/>
    </source>
</evidence>
<proteinExistence type="predicted"/>
<organism evidence="8 9">
    <name type="scientific">Candidatus Magasanikbacteria bacterium RIFCSPHIGHO2_01_FULL_47_8</name>
    <dbReference type="NCBI Taxonomy" id="1798673"/>
    <lineage>
        <taxon>Bacteria</taxon>
        <taxon>Candidatus Magasanikiibacteriota</taxon>
    </lineage>
</organism>
<feature type="transmembrane region" description="Helical" evidence="6">
    <location>
        <begin position="172"/>
        <end position="194"/>
    </location>
</feature>
<evidence type="ECO:0000259" key="7">
    <source>
        <dbReference type="Pfam" id="PF05231"/>
    </source>
</evidence>
<dbReference type="Pfam" id="PF05231">
    <property type="entry name" value="MASE1"/>
    <property type="match status" value="1"/>
</dbReference>
<feature type="transmembrane region" description="Helical" evidence="6">
    <location>
        <begin position="291"/>
        <end position="311"/>
    </location>
</feature>
<feature type="transmembrane region" description="Helical" evidence="6">
    <location>
        <begin position="63"/>
        <end position="90"/>
    </location>
</feature>
<keyword evidence="5 6" id="KW-0472">Membrane</keyword>
<evidence type="ECO:0000256" key="4">
    <source>
        <dbReference type="ARBA" id="ARBA00022989"/>
    </source>
</evidence>
<protein>
    <recommendedName>
        <fullName evidence="7">MASE1 domain-containing protein</fullName>
    </recommendedName>
</protein>
<dbReference type="GO" id="GO:0000155">
    <property type="term" value="F:phosphorelay sensor kinase activity"/>
    <property type="evidence" value="ECO:0007669"/>
    <property type="project" value="InterPro"/>
</dbReference>
<reference evidence="8 9" key="1">
    <citation type="journal article" date="2016" name="Nat. Commun.">
        <title>Thousands of microbial genomes shed light on interconnected biogeochemical processes in an aquifer system.</title>
        <authorList>
            <person name="Anantharaman K."/>
            <person name="Brown C.T."/>
            <person name="Hug L.A."/>
            <person name="Sharon I."/>
            <person name="Castelle C.J."/>
            <person name="Probst A.J."/>
            <person name="Thomas B.C."/>
            <person name="Singh A."/>
            <person name="Wilkins M.J."/>
            <person name="Karaoz U."/>
            <person name="Brodie E.L."/>
            <person name="Williams K.H."/>
            <person name="Hubbard S.S."/>
            <person name="Banfield J.F."/>
        </authorList>
    </citation>
    <scope>NUCLEOTIDE SEQUENCE [LARGE SCALE GENOMIC DNA]</scope>
</reference>
<dbReference type="GO" id="GO:0005886">
    <property type="term" value="C:plasma membrane"/>
    <property type="evidence" value="ECO:0007669"/>
    <property type="project" value="UniProtKB-SubCell"/>
</dbReference>
<gene>
    <name evidence="8" type="ORF">A2754_00120</name>
</gene>
<evidence type="ECO:0000256" key="3">
    <source>
        <dbReference type="ARBA" id="ARBA00022692"/>
    </source>
</evidence>